<proteinExistence type="inferred from homology"/>
<dbReference type="NCBIfam" id="TIGR00750">
    <property type="entry name" value="lao"/>
    <property type="match status" value="1"/>
</dbReference>
<keyword evidence="3" id="KW-0378">Hydrolase</keyword>
<keyword evidence="4" id="KW-1185">Reference proteome</keyword>
<dbReference type="EMBL" id="CP073721">
    <property type="protein sequence ID" value="UWZ40330.1"/>
    <property type="molecule type" value="Genomic_DNA"/>
</dbReference>
<sequence length="367" mass="38264">MTDYVDGVLDRDGPAHRAWLARAITLVESTRPDHRAMGQELLVALAAHAGGTASSPGPSARRVGVTGVPGVGKSTFIDALGTHLTAAGHRVAVLAVDPSSTRTGGSILGDKTRMTRLATDPAAFVRPSPTSGTLGGVARATREAMLIVEAAGYDVVLVETVGVGQSETTVAEMVDSFLLLALARTGDQLQGIKKGVLELADVIAVNKADGPHEADARKAARELAGALRLLRPPAAEGAPERPPGSAPGRAPGSAPGKAPGSAPDKADAWQTPVVTCSGLTGAGLPELWQQLERHHESLQRTGELQRRRQRQQLGWVWSMARDALLDSLRTNEAVKALTPEVERRVLAGTMTPGQAAEALLRAFHGKG</sequence>
<name>A0ABY5ZDU6_9ACTN</name>
<evidence type="ECO:0000256" key="1">
    <source>
        <dbReference type="ARBA" id="ARBA00009625"/>
    </source>
</evidence>
<dbReference type="GO" id="GO:0016787">
    <property type="term" value="F:hydrolase activity"/>
    <property type="evidence" value="ECO:0007669"/>
    <property type="project" value="UniProtKB-KW"/>
</dbReference>
<dbReference type="PANTHER" id="PTHR23408">
    <property type="entry name" value="METHYLMALONYL-COA MUTASE"/>
    <property type="match status" value="1"/>
</dbReference>
<accession>A0ABY5ZDU6</accession>
<dbReference type="Pfam" id="PF03308">
    <property type="entry name" value="MeaB"/>
    <property type="match status" value="1"/>
</dbReference>
<dbReference type="Proteomes" id="UP001058271">
    <property type="component" value="Chromosome"/>
</dbReference>
<evidence type="ECO:0000256" key="2">
    <source>
        <dbReference type="SAM" id="MobiDB-lite"/>
    </source>
</evidence>
<evidence type="ECO:0000313" key="3">
    <source>
        <dbReference type="EMBL" id="UWZ40330.1"/>
    </source>
</evidence>
<dbReference type="EC" id="3.6.5.-" evidence="3"/>
<evidence type="ECO:0000313" key="4">
    <source>
        <dbReference type="Proteomes" id="UP001058271"/>
    </source>
</evidence>
<dbReference type="Gene3D" id="3.40.50.300">
    <property type="entry name" value="P-loop containing nucleotide triphosphate hydrolases"/>
    <property type="match status" value="1"/>
</dbReference>
<feature type="compositionally biased region" description="Low complexity" evidence="2">
    <location>
        <begin position="246"/>
        <end position="263"/>
    </location>
</feature>
<dbReference type="Gene3D" id="1.10.287.130">
    <property type="match status" value="1"/>
</dbReference>
<feature type="region of interest" description="Disordered" evidence="2">
    <location>
        <begin position="232"/>
        <end position="267"/>
    </location>
</feature>
<comment type="similarity">
    <text evidence="1">Belongs to the SIMIBI class G3E GTPase family. ArgK/MeaB subfamily.</text>
</comment>
<dbReference type="Gene3D" id="1.20.5.170">
    <property type="match status" value="1"/>
</dbReference>
<gene>
    <name evidence="3" type="primary">meaB</name>
    <name evidence="3" type="ORF">Drose_11470</name>
</gene>
<reference evidence="3" key="1">
    <citation type="submission" date="2021-04" db="EMBL/GenBank/DDBJ databases">
        <title>Biosynthetic gene clusters of Dactylosporangioum roseum.</title>
        <authorList>
            <person name="Hartkoorn R.C."/>
            <person name="Beaudoing E."/>
            <person name="Hot D."/>
            <person name="Moureu S."/>
        </authorList>
    </citation>
    <scope>NUCLEOTIDE SEQUENCE</scope>
    <source>
        <strain evidence="3">NRRL B-16295</strain>
    </source>
</reference>
<dbReference type="CDD" id="cd03114">
    <property type="entry name" value="MMAA-like"/>
    <property type="match status" value="1"/>
</dbReference>
<dbReference type="NCBIfam" id="NF006958">
    <property type="entry name" value="PRK09435.1"/>
    <property type="match status" value="1"/>
</dbReference>
<protein>
    <submittedName>
        <fullName evidence="3">Methylmalonyl Co-A mutase-associated GTPase MeaB</fullName>
        <ecNumber evidence="3">3.6.5.-</ecNumber>
    </submittedName>
</protein>
<dbReference type="InterPro" id="IPR027417">
    <property type="entry name" value="P-loop_NTPase"/>
</dbReference>
<dbReference type="SUPFAM" id="SSF52540">
    <property type="entry name" value="P-loop containing nucleoside triphosphate hydrolases"/>
    <property type="match status" value="1"/>
</dbReference>
<dbReference type="InterPro" id="IPR005129">
    <property type="entry name" value="GTPase_ArgK"/>
</dbReference>
<organism evidence="3 4">
    <name type="scientific">Dactylosporangium roseum</name>
    <dbReference type="NCBI Taxonomy" id="47989"/>
    <lineage>
        <taxon>Bacteria</taxon>
        <taxon>Bacillati</taxon>
        <taxon>Actinomycetota</taxon>
        <taxon>Actinomycetes</taxon>
        <taxon>Micromonosporales</taxon>
        <taxon>Micromonosporaceae</taxon>
        <taxon>Dactylosporangium</taxon>
    </lineage>
</organism>
<dbReference type="PANTHER" id="PTHR23408:SF3">
    <property type="entry name" value="METHYLMALONIC ACIDURIA TYPE A PROTEIN, MITOCHONDRIAL"/>
    <property type="match status" value="1"/>
</dbReference>